<feature type="binding site" evidence="5">
    <location>
        <begin position="235"/>
        <end position="239"/>
    </location>
    <ligand>
        <name>FAD</name>
        <dbReference type="ChEBI" id="CHEBI:57692"/>
    </ligand>
</feature>
<comment type="cofactor">
    <cofactor evidence="5">
        <name>FAD</name>
        <dbReference type="ChEBI" id="CHEBI:57692"/>
    </cofactor>
    <text evidence="5">Binds 1 FAD per subunit.</text>
</comment>
<evidence type="ECO:0000256" key="5">
    <source>
        <dbReference type="PIRSR" id="PIRSR602081-1"/>
    </source>
</evidence>
<dbReference type="GO" id="GO:0009416">
    <property type="term" value="P:response to light stimulus"/>
    <property type="evidence" value="ECO:0007669"/>
    <property type="project" value="TreeGrafter"/>
</dbReference>
<sequence>MSISPISIYWVRRDFRLTDNAALTAAIRRGSVLPVFICDPQVESLGAAPKFRLDLALAAFEDRLGAMGSKLVMRRGKALDVLQDLARESGATAVYWNRLYDPSSVARDTDIKASLKADGLEVESFTGALMFEPWTVKTKTDGPYRVYTPFWKAVREVGVPAPLKAPDQIPAPETWPHGEARENWKLSAEMRRGADVVRQYVRVGEPAAQARLAEFCEDLIAAYKAKRDYLDAEVTSELSDALSLGEISPAQCWHAGRRRMQEGAAGAEHFLKEVVWREFAWHLMWHYPEIETKNWRPEWDGFSWIDDEDHPHFLRWCQGRTGQPLVDAAMRELYVTGKMHNRARMITASYLTKHLGIHWRLGMRWFEDCLVDWDPASNAMGWQWVAGSGPDAAPYFRIYNPQTQSDKFDPEARYLTRWLPDEMSCASESAIQFFDAIPVSWGLKLTDKSVEPLVDLAEGRARALAAYETFKTQ</sequence>
<dbReference type="PANTHER" id="PTHR11455:SF9">
    <property type="entry name" value="CRYPTOCHROME CIRCADIAN CLOCK 5 ISOFORM X1"/>
    <property type="match status" value="1"/>
</dbReference>
<keyword evidence="4 7" id="KW-0157">Chromophore</keyword>
<gene>
    <name evidence="9" type="ORF">BXY66_1569</name>
</gene>
<reference evidence="9 10" key="1">
    <citation type="submission" date="2019-03" db="EMBL/GenBank/DDBJ databases">
        <title>Genomic Encyclopedia of Archaeal and Bacterial Type Strains, Phase II (KMG-II): from individual species to whole genera.</title>
        <authorList>
            <person name="Goeker M."/>
        </authorList>
    </citation>
    <scope>NUCLEOTIDE SEQUENCE [LARGE SCALE GENOMIC DNA]</scope>
    <source>
        <strain evidence="9 10">DSM 26433</strain>
    </source>
</reference>
<dbReference type="OrthoDB" id="9772484at2"/>
<dbReference type="Pfam" id="PF03441">
    <property type="entry name" value="FAD_binding_7"/>
    <property type="match status" value="1"/>
</dbReference>
<feature type="site" description="Electron transfer via tryptophanyl radical" evidence="6">
    <location>
        <position position="304"/>
    </location>
</feature>
<dbReference type="InterPro" id="IPR014729">
    <property type="entry name" value="Rossmann-like_a/b/a_fold"/>
</dbReference>
<dbReference type="GO" id="GO:0071949">
    <property type="term" value="F:FAD binding"/>
    <property type="evidence" value="ECO:0007669"/>
    <property type="project" value="TreeGrafter"/>
</dbReference>
<dbReference type="InterPro" id="IPR005101">
    <property type="entry name" value="Cryptochr/Photolyase_FAD-bd"/>
</dbReference>
<dbReference type="RefSeq" id="WP_132859554.1">
    <property type="nucleotide sequence ID" value="NZ_SMGR01000001.1"/>
</dbReference>
<feature type="binding site" evidence="5">
    <location>
        <begin position="372"/>
        <end position="374"/>
    </location>
    <ligand>
        <name>FAD</name>
        <dbReference type="ChEBI" id="CHEBI:57692"/>
    </ligand>
</feature>
<dbReference type="PANTHER" id="PTHR11455">
    <property type="entry name" value="CRYPTOCHROME"/>
    <property type="match status" value="1"/>
</dbReference>
<dbReference type="GO" id="GO:0006139">
    <property type="term" value="P:nucleobase-containing compound metabolic process"/>
    <property type="evidence" value="ECO:0007669"/>
    <property type="project" value="UniProtKB-ARBA"/>
</dbReference>
<evidence type="ECO:0000256" key="3">
    <source>
        <dbReference type="ARBA" id="ARBA00022827"/>
    </source>
</evidence>
<evidence type="ECO:0000256" key="7">
    <source>
        <dbReference type="RuleBase" id="RU004182"/>
    </source>
</evidence>
<dbReference type="SUPFAM" id="SSF48173">
    <property type="entry name" value="Cryptochrome/photolyase FAD-binding domain"/>
    <property type="match status" value="1"/>
</dbReference>
<keyword evidence="3 5" id="KW-0274">FAD</keyword>
<evidence type="ECO:0000313" key="10">
    <source>
        <dbReference type="Proteomes" id="UP000295673"/>
    </source>
</evidence>
<comment type="cofactor">
    <cofactor evidence="1">
        <name>(6R)-5,10-methylene-5,6,7,8-tetrahydrofolate</name>
        <dbReference type="ChEBI" id="CHEBI:15636"/>
    </cofactor>
</comment>
<dbReference type="InterPro" id="IPR006050">
    <property type="entry name" value="DNA_photolyase_N"/>
</dbReference>
<dbReference type="InterPro" id="IPR018394">
    <property type="entry name" value="DNA_photolyase_1_CS_C"/>
</dbReference>
<dbReference type="Gene3D" id="1.10.579.10">
    <property type="entry name" value="DNA Cyclobutane Dipyrimidine Photolyase, subunit A, domain 3"/>
    <property type="match status" value="1"/>
</dbReference>
<dbReference type="PROSITE" id="PS00394">
    <property type="entry name" value="DNA_PHOTOLYASES_1_1"/>
    <property type="match status" value="1"/>
</dbReference>
<dbReference type="EMBL" id="SMGR01000001">
    <property type="protein sequence ID" value="TCL09519.1"/>
    <property type="molecule type" value="Genomic_DNA"/>
</dbReference>
<keyword evidence="2 5" id="KW-0285">Flavoprotein</keyword>
<proteinExistence type="inferred from homology"/>
<comment type="caution">
    <text evidence="9">The sequence shown here is derived from an EMBL/GenBank/DDBJ whole genome shotgun (WGS) entry which is preliminary data.</text>
</comment>
<dbReference type="InterPro" id="IPR036155">
    <property type="entry name" value="Crypto/Photolyase_N_sf"/>
</dbReference>
<name>A0A4R1NNW8_9RHOB</name>
<evidence type="ECO:0000256" key="1">
    <source>
        <dbReference type="ARBA" id="ARBA00001932"/>
    </source>
</evidence>
<organism evidence="9 10">
    <name type="scientific">Shimia isoporae</name>
    <dbReference type="NCBI Taxonomy" id="647720"/>
    <lineage>
        <taxon>Bacteria</taxon>
        <taxon>Pseudomonadati</taxon>
        <taxon>Pseudomonadota</taxon>
        <taxon>Alphaproteobacteria</taxon>
        <taxon>Rhodobacterales</taxon>
        <taxon>Roseobacteraceae</taxon>
    </lineage>
</organism>
<evidence type="ECO:0000256" key="6">
    <source>
        <dbReference type="PIRSR" id="PIRSR602081-2"/>
    </source>
</evidence>
<feature type="binding site" evidence="5">
    <location>
        <position position="270"/>
    </location>
    <ligand>
        <name>FAD</name>
        <dbReference type="ChEBI" id="CHEBI:57692"/>
    </ligand>
</feature>
<feature type="site" description="Electron transfer via tryptophanyl radical" evidence="6">
    <location>
        <position position="382"/>
    </location>
</feature>
<protein>
    <submittedName>
        <fullName evidence="9">Deoxyribodipyrimidine photo-lyase</fullName>
    </submittedName>
</protein>
<feature type="site" description="Electron transfer via tryptophanyl radical" evidence="6">
    <location>
        <position position="359"/>
    </location>
</feature>
<dbReference type="GO" id="GO:0006950">
    <property type="term" value="P:response to stress"/>
    <property type="evidence" value="ECO:0007669"/>
    <property type="project" value="UniProtKB-ARBA"/>
</dbReference>
<feature type="binding site" evidence="5">
    <location>
        <position position="223"/>
    </location>
    <ligand>
        <name>FAD</name>
        <dbReference type="ChEBI" id="CHEBI:57692"/>
    </ligand>
</feature>
<dbReference type="InterPro" id="IPR002081">
    <property type="entry name" value="Cryptochrome/DNA_photolyase_1"/>
</dbReference>
<dbReference type="Gene3D" id="3.40.50.620">
    <property type="entry name" value="HUPs"/>
    <property type="match status" value="1"/>
</dbReference>
<dbReference type="PROSITE" id="PS51645">
    <property type="entry name" value="PHR_CRY_ALPHA_BETA"/>
    <property type="match status" value="1"/>
</dbReference>
<dbReference type="GO" id="GO:0003677">
    <property type="term" value="F:DNA binding"/>
    <property type="evidence" value="ECO:0007669"/>
    <property type="project" value="TreeGrafter"/>
</dbReference>
<feature type="domain" description="Photolyase/cryptochrome alpha/beta" evidence="8">
    <location>
        <begin position="5"/>
        <end position="130"/>
    </location>
</feature>
<dbReference type="Proteomes" id="UP000295673">
    <property type="component" value="Unassembled WGS sequence"/>
</dbReference>
<dbReference type="InterPro" id="IPR036134">
    <property type="entry name" value="Crypto/Photolyase_FAD-like_sf"/>
</dbReference>
<evidence type="ECO:0000256" key="4">
    <source>
        <dbReference type="ARBA" id="ARBA00022991"/>
    </source>
</evidence>
<accession>A0A4R1NNW8</accession>
<keyword evidence="9" id="KW-0456">Lyase</keyword>
<evidence type="ECO:0000259" key="8">
    <source>
        <dbReference type="PROSITE" id="PS51645"/>
    </source>
</evidence>
<evidence type="ECO:0000313" key="9">
    <source>
        <dbReference type="EMBL" id="TCL09519.1"/>
    </source>
</evidence>
<dbReference type="Pfam" id="PF00875">
    <property type="entry name" value="DNA_photolyase"/>
    <property type="match status" value="1"/>
</dbReference>
<dbReference type="PRINTS" id="PR00147">
    <property type="entry name" value="DNAPHOTLYASE"/>
</dbReference>
<dbReference type="Gene3D" id="1.25.40.80">
    <property type="match status" value="1"/>
</dbReference>
<evidence type="ECO:0000256" key="2">
    <source>
        <dbReference type="ARBA" id="ARBA00022630"/>
    </source>
</evidence>
<dbReference type="GO" id="GO:0003904">
    <property type="term" value="F:deoxyribodipyrimidine photo-lyase activity"/>
    <property type="evidence" value="ECO:0007669"/>
    <property type="project" value="TreeGrafter"/>
</dbReference>
<comment type="similarity">
    <text evidence="7">Belongs to the DNA photolyase family.</text>
</comment>
<dbReference type="SUPFAM" id="SSF52425">
    <property type="entry name" value="Cryptochrome/photolyase, N-terminal domain"/>
    <property type="match status" value="1"/>
</dbReference>
<keyword evidence="10" id="KW-1185">Reference proteome</keyword>
<dbReference type="AlphaFoldDB" id="A0A4R1NNW8"/>